<feature type="region of interest" description="Disordered" evidence="1">
    <location>
        <begin position="108"/>
        <end position="133"/>
    </location>
</feature>
<gene>
    <name evidence="2" type="ORF">AAG570_004945</name>
</gene>
<evidence type="ECO:0000313" key="3">
    <source>
        <dbReference type="Proteomes" id="UP001558652"/>
    </source>
</evidence>
<dbReference type="EMBL" id="JBFDAA010000017">
    <property type="protein sequence ID" value="KAL1116472.1"/>
    <property type="molecule type" value="Genomic_DNA"/>
</dbReference>
<feature type="compositionally biased region" description="Basic and acidic residues" evidence="1">
    <location>
        <begin position="1"/>
        <end position="10"/>
    </location>
</feature>
<feature type="compositionally biased region" description="Polar residues" evidence="1">
    <location>
        <begin position="11"/>
        <end position="20"/>
    </location>
</feature>
<evidence type="ECO:0000256" key="1">
    <source>
        <dbReference type="SAM" id="MobiDB-lite"/>
    </source>
</evidence>
<sequence>MFYENKKQETTEIVVSQSGSKRGGAVTVGRGRVPSSRDLLRVLKAAGAGTCRWTAELEAVQGGGTRPLAPLPLPLLCRLLVAPRSGDLSPPPLLGLTARPRLLSSSWMPPLPRRLPPPPGFPPPADPSSGGGVTISGGGGAIFALVEVILSPVRYAMLPLQFQQRRRQRPLSLWGAGLKACRLKNTYNSNIVATKRHQ</sequence>
<name>A0ABD0XZW9_9HEMI</name>
<organism evidence="2 3">
    <name type="scientific">Ranatra chinensis</name>
    <dbReference type="NCBI Taxonomy" id="642074"/>
    <lineage>
        <taxon>Eukaryota</taxon>
        <taxon>Metazoa</taxon>
        <taxon>Ecdysozoa</taxon>
        <taxon>Arthropoda</taxon>
        <taxon>Hexapoda</taxon>
        <taxon>Insecta</taxon>
        <taxon>Pterygota</taxon>
        <taxon>Neoptera</taxon>
        <taxon>Paraneoptera</taxon>
        <taxon>Hemiptera</taxon>
        <taxon>Heteroptera</taxon>
        <taxon>Panheteroptera</taxon>
        <taxon>Nepomorpha</taxon>
        <taxon>Nepidae</taxon>
        <taxon>Ranatrinae</taxon>
        <taxon>Ranatra</taxon>
    </lineage>
</organism>
<evidence type="ECO:0000313" key="2">
    <source>
        <dbReference type="EMBL" id="KAL1116472.1"/>
    </source>
</evidence>
<feature type="compositionally biased region" description="Pro residues" evidence="1">
    <location>
        <begin position="109"/>
        <end position="126"/>
    </location>
</feature>
<comment type="caution">
    <text evidence="2">The sequence shown here is derived from an EMBL/GenBank/DDBJ whole genome shotgun (WGS) entry which is preliminary data.</text>
</comment>
<dbReference type="AlphaFoldDB" id="A0ABD0XZW9"/>
<accession>A0ABD0XZW9</accession>
<dbReference type="Proteomes" id="UP001558652">
    <property type="component" value="Unassembled WGS sequence"/>
</dbReference>
<proteinExistence type="predicted"/>
<reference evidence="2 3" key="1">
    <citation type="submission" date="2024-07" db="EMBL/GenBank/DDBJ databases">
        <title>Chromosome-level genome assembly of the water stick insect Ranatra chinensis (Heteroptera: Nepidae).</title>
        <authorList>
            <person name="Liu X."/>
        </authorList>
    </citation>
    <scope>NUCLEOTIDE SEQUENCE [LARGE SCALE GENOMIC DNA]</scope>
    <source>
        <strain evidence="2">Cailab_2021Rc</strain>
        <tissue evidence="2">Muscle</tissue>
    </source>
</reference>
<protein>
    <submittedName>
        <fullName evidence="2">Uncharacterized protein</fullName>
    </submittedName>
</protein>
<keyword evidence="3" id="KW-1185">Reference proteome</keyword>
<feature type="region of interest" description="Disordered" evidence="1">
    <location>
        <begin position="1"/>
        <end position="30"/>
    </location>
</feature>